<dbReference type="InterPro" id="IPR016184">
    <property type="entry name" value="Capsid/spike_ssDNA_virus"/>
</dbReference>
<dbReference type="EMBL" id="OM869590">
    <property type="protein sequence ID" value="UPW41402.1"/>
    <property type="molecule type" value="Genomic_DNA"/>
</dbReference>
<dbReference type="InterPro" id="IPR003514">
    <property type="entry name" value="Microviridae_protein_F"/>
</dbReference>
<accession>A0A976N1N0</accession>
<organism evidence="6">
    <name type="scientific">Dipodfec virus UA06Rod_16</name>
    <dbReference type="NCBI Taxonomy" id="2929317"/>
    <lineage>
        <taxon>Viruses</taxon>
        <taxon>Monodnaviria</taxon>
        <taxon>Sangervirae</taxon>
        <taxon>Phixviricota</taxon>
        <taxon>Malgrandaviricetes</taxon>
        <taxon>Petitvirales</taxon>
        <taxon>Microviridae</taxon>
    </lineage>
</organism>
<evidence type="ECO:0000256" key="3">
    <source>
        <dbReference type="ARBA" id="ARBA00022431"/>
    </source>
</evidence>
<comment type="similarity">
    <text evidence="2">Belongs to the microviridae F protein family.</text>
</comment>
<evidence type="ECO:0000256" key="4">
    <source>
        <dbReference type="ARBA" id="ARBA00022561"/>
    </source>
</evidence>
<reference evidence="6" key="1">
    <citation type="submission" date="2022-02" db="EMBL/GenBank/DDBJ databases">
        <title>Towards deciphering the DNA virus diversity associated with rodent species in the families Cricetidae and Heteromyidae.</title>
        <authorList>
            <person name="Lund M."/>
            <person name="Larsen B.B."/>
            <person name="Gryseels S."/>
            <person name="Kraberger S."/>
            <person name="Rowsey D.M."/>
            <person name="Steger L."/>
            <person name="Yule K.M."/>
            <person name="Upham N.S."/>
            <person name="Worobey M."/>
            <person name="Van Doorslaer K."/>
            <person name="Varsani A."/>
        </authorList>
    </citation>
    <scope>NUCLEOTIDE SEQUENCE</scope>
    <source>
        <strain evidence="6">UA06Rod_16</strain>
    </source>
</reference>
<dbReference type="SUPFAM" id="SSF88645">
    <property type="entry name" value="ssDNA viruses"/>
    <property type="match status" value="2"/>
</dbReference>
<dbReference type="Pfam" id="PF02305">
    <property type="entry name" value="Phage_F"/>
    <property type="match status" value="2"/>
</dbReference>
<dbReference type="GO" id="GO:0005198">
    <property type="term" value="F:structural molecule activity"/>
    <property type="evidence" value="ECO:0007669"/>
    <property type="project" value="InterPro"/>
</dbReference>
<name>A0A976N1N0_9VIRU</name>
<sequence>MGNYKRPSASVDAEAHFSFGVSGDIERSKMTAHPLHLTTFNAGDIIPIYCREVLPNETLSISLDSLIRQTTLLTPSFGTMYADFYAFFVPNRVVNRSWKAVMGENYNGSWTAASVSLATLGGDAPTATPAISVPVGSVLDYYGVPTQAPISMSIFSRMHDLKIRGYIEIYNQFFRDQNYQPPVPYSKLNIYQGFLRHPQLSFASPTGPVASSSSQQISRANPGTGEFGVSAIQASVNDGPITFSNDSFSFPTRIMNSDLPTGPYAVSTFNALGKPFKANKLHDYFTSVLPSPQKAQSVFVPTSLSSVGTYNPAYIRVLAGAVDHLNPATADGTPTHLKFVSSQGAATNFPWSIGGDSNDVAPVGADFVPVTGSYPGLSRSTFTNLYADITQAVGNFDVSDLRMAAAVQQVYEQLARSGSRYREYVKGFFGIEVDDPFDDIPQYLGHMRRQLDIYQTAQTNASESGSTPQGNLAAFGYTSAGGKLFTRTFLEHGYLHILCVVRHRNVYSSYLARDNFRLSLLDFYQPMLATISEQPVYTREVNPFLIQGSAPGIFGYQEAWAEYRYEPDSVSGYMRPGISESLAIWNYADDVSTTLGAADGDWLKSNSEEVLNRTLVTTSDIAPQFKAAFQFIVTKELPMPTYSVPGLDVV</sequence>
<dbReference type="GO" id="GO:0039615">
    <property type="term" value="C:T=1 icosahedral viral capsid"/>
    <property type="evidence" value="ECO:0007669"/>
    <property type="project" value="UniProtKB-KW"/>
</dbReference>
<comment type="subcellular location">
    <subcellularLocation>
        <location evidence="1">Virion</location>
    </subcellularLocation>
</comment>
<proteinExistence type="inferred from homology"/>
<protein>
    <submittedName>
        <fullName evidence="6">Major capsid protein</fullName>
    </submittedName>
</protein>
<dbReference type="Gene3D" id="2.60.169.10">
    <property type="entry name" value="Microviridae F protein"/>
    <property type="match status" value="2"/>
</dbReference>
<evidence type="ECO:0000256" key="1">
    <source>
        <dbReference type="ARBA" id="ARBA00004328"/>
    </source>
</evidence>
<evidence type="ECO:0000256" key="5">
    <source>
        <dbReference type="ARBA" id="ARBA00022844"/>
    </source>
</evidence>
<keyword evidence="3" id="KW-1140">T=1 icosahedral capsid protein</keyword>
<evidence type="ECO:0000256" key="2">
    <source>
        <dbReference type="ARBA" id="ARBA00009963"/>
    </source>
</evidence>
<dbReference type="InterPro" id="IPR037002">
    <property type="entry name" value="Microviridae_protein_F_sf"/>
</dbReference>
<evidence type="ECO:0000313" key="6">
    <source>
        <dbReference type="EMBL" id="UPW41402.1"/>
    </source>
</evidence>
<keyword evidence="5" id="KW-0946">Virion</keyword>
<keyword evidence="4" id="KW-0167">Capsid protein</keyword>